<dbReference type="EMBL" id="HBFP01013061">
    <property type="protein sequence ID" value="CAD8825041.1"/>
    <property type="molecule type" value="Transcribed_RNA"/>
</dbReference>
<dbReference type="InterPro" id="IPR032675">
    <property type="entry name" value="LRR_dom_sf"/>
</dbReference>
<dbReference type="Pfam" id="PF01302">
    <property type="entry name" value="CAP_GLY"/>
    <property type="match status" value="1"/>
</dbReference>
<gene>
    <name evidence="5" type="ORF">TOLI1172_LOCUS9440</name>
</gene>
<organism evidence="5">
    <name type="scientific">Timspurckia oligopyrenoides</name>
    <dbReference type="NCBI Taxonomy" id="708627"/>
    <lineage>
        <taxon>Eukaryota</taxon>
        <taxon>Rhodophyta</taxon>
        <taxon>Bangiophyceae</taxon>
        <taxon>Porphyridiales</taxon>
        <taxon>Porphyridiaceae</taxon>
        <taxon>Timspurckia</taxon>
    </lineage>
</organism>
<dbReference type="PROSITE" id="PS50245">
    <property type="entry name" value="CAP_GLY_2"/>
    <property type="match status" value="1"/>
</dbReference>
<feature type="coiled-coil region" evidence="3">
    <location>
        <begin position="416"/>
        <end position="443"/>
    </location>
</feature>
<proteinExistence type="predicted"/>
<dbReference type="SMART" id="SM01052">
    <property type="entry name" value="CAP_GLY"/>
    <property type="match status" value="1"/>
</dbReference>
<dbReference type="InterPro" id="IPR000938">
    <property type="entry name" value="CAP-Gly_domain"/>
</dbReference>
<keyword evidence="2" id="KW-0677">Repeat</keyword>
<evidence type="ECO:0000256" key="1">
    <source>
        <dbReference type="ARBA" id="ARBA00022614"/>
    </source>
</evidence>
<dbReference type="Gene3D" id="3.80.10.10">
    <property type="entry name" value="Ribonuclease Inhibitor"/>
    <property type="match status" value="2"/>
</dbReference>
<dbReference type="InterPro" id="IPR036859">
    <property type="entry name" value="CAP-Gly_dom_sf"/>
</dbReference>
<dbReference type="SUPFAM" id="SSF52058">
    <property type="entry name" value="L domain-like"/>
    <property type="match status" value="1"/>
</dbReference>
<protein>
    <recommendedName>
        <fullName evidence="4">CAP-Gly domain-containing protein</fullName>
    </recommendedName>
</protein>
<dbReference type="Gene3D" id="2.30.30.190">
    <property type="entry name" value="CAP Gly-rich-like domain"/>
    <property type="match status" value="1"/>
</dbReference>
<name>A0A7S0ZKU6_9RHOD</name>
<dbReference type="AlphaFoldDB" id="A0A7S0ZKU6"/>
<sequence length="567" mass="64111">MEVKYCVGDRVSRDHGRRNGTVKYVGKLKGKGDTLWIGVEWDDGNGSHDGIYDGVRYFVSKRSTASSFVKVHTLDNTFYSLENALQIKYHAPNQEPLLSSSIQLLPSDDSLVDISSRNVVSVSSMQINRIENQVVASSMLKSVQVLDLSCNLFSDFSPILNLIETLPFLHTLNLSHNHFHQAQATSSAIPPHSRSKLKCLVMNSCLMDLESLGKLSARFLDLTELRLHSNAFETLDYSTDSLDCFISQSSSILALDLDGNGLKSFPKIINTLLPFSHGLQNLILSNNCFEVLDNSGNDSSADTYEQFRALKELDLSRNPVKSCDMILVLARFPALESLRMSGFTEIDGGVEDLSEDERRVRVRELIAGRLPRLKVINGSFVTADERRYSEKRYIEYRMKHPIVSNQAEMERVRVLATEYGMNIERLQKELEELNTNRQYIRENNVSSMKSRLIEVEIDLDTSVISQSEESGTMHSIKNQKLARKFPPSLKIVKLIQLLNGFVWNSSTIPDWKQNNFGLYLISSDNSNQYTRVDSDPTRDLAFYVNTFTLSSPANAQTNKLAFVLMKR</sequence>
<evidence type="ECO:0000313" key="5">
    <source>
        <dbReference type="EMBL" id="CAD8825041.1"/>
    </source>
</evidence>
<accession>A0A7S0ZKU6</accession>
<dbReference type="PANTHER" id="PTHR18849:SF0">
    <property type="entry name" value="CILIA- AND FLAGELLA-ASSOCIATED PROTEIN 410-RELATED"/>
    <property type="match status" value="1"/>
</dbReference>
<keyword evidence="1" id="KW-0433">Leucine-rich repeat</keyword>
<dbReference type="SUPFAM" id="SSF74924">
    <property type="entry name" value="Cap-Gly domain"/>
    <property type="match status" value="1"/>
</dbReference>
<evidence type="ECO:0000259" key="4">
    <source>
        <dbReference type="PROSITE" id="PS50245"/>
    </source>
</evidence>
<keyword evidence="3" id="KW-0175">Coiled coil</keyword>
<reference evidence="5" key="1">
    <citation type="submission" date="2021-01" db="EMBL/GenBank/DDBJ databases">
        <authorList>
            <person name="Corre E."/>
            <person name="Pelletier E."/>
            <person name="Niang G."/>
            <person name="Scheremetjew M."/>
            <person name="Finn R."/>
            <person name="Kale V."/>
            <person name="Holt S."/>
            <person name="Cochrane G."/>
            <person name="Meng A."/>
            <person name="Brown T."/>
            <person name="Cohen L."/>
        </authorList>
    </citation>
    <scope>NUCLEOTIDE SEQUENCE</scope>
    <source>
        <strain evidence="5">CCMP3278</strain>
    </source>
</reference>
<evidence type="ECO:0000256" key="3">
    <source>
        <dbReference type="SAM" id="Coils"/>
    </source>
</evidence>
<feature type="domain" description="CAP-Gly" evidence="4">
    <location>
        <begin position="35"/>
        <end position="70"/>
    </location>
</feature>
<evidence type="ECO:0000256" key="2">
    <source>
        <dbReference type="ARBA" id="ARBA00022737"/>
    </source>
</evidence>
<dbReference type="PANTHER" id="PTHR18849">
    <property type="entry name" value="LEUCINE RICH REPEAT PROTEIN"/>
    <property type="match status" value="1"/>
</dbReference>